<feature type="region of interest" description="Disordered" evidence="1">
    <location>
        <begin position="190"/>
        <end position="220"/>
    </location>
</feature>
<protein>
    <submittedName>
        <fullName evidence="2">Uncharacterized protein</fullName>
    </submittedName>
</protein>
<feature type="compositionally biased region" description="Basic residues" evidence="1">
    <location>
        <begin position="195"/>
        <end position="209"/>
    </location>
</feature>
<dbReference type="VEuPathDB" id="VectorBase:AMEM017766"/>
<evidence type="ECO:0000313" key="3">
    <source>
        <dbReference type="Proteomes" id="UP000075903"/>
    </source>
</evidence>
<proteinExistence type="predicted"/>
<evidence type="ECO:0000313" key="2">
    <source>
        <dbReference type="EnsemblMetazoa" id="AMEM017766-PA"/>
    </source>
</evidence>
<keyword evidence="3" id="KW-1185">Reference proteome</keyword>
<name>A0A182VN23_ANOME</name>
<feature type="region of interest" description="Disordered" evidence="1">
    <location>
        <begin position="102"/>
        <end position="121"/>
    </location>
</feature>
<dbReference type="STRING" id="30066.A0A182VN23"/>
<reference evidence="2" key="1">
    <citation type="submission" date="2020-05" db="UniProtKB">
        <authorList>
            <consortium name="EnsemblMetazoa"/>
        </authorList>
    </citation>
    <scope>IDENTIFICATION</scope>
    <source>
        <strain evidence="2">MAF</strain>
    </source>
</reference>
<dbReference type="VEuPathDB" id="VectorBase:AMEM21_012871"/>
<accession>A0A182VN23</accession>
<dbReference type="AlphaFoldDB" id="A0A182VN23"/>
<dbReference type="Proteomes" id="UP000075903">
    <property type="component" value="Unassembled WGS sequence"/>
</dbReference>
<dbReference type="EnsemblMetazoa" id="AMEM017766-RA">
    <property type="protein sequence ID" value="AMEM017766-PA"/>
    <property type="gene ID" value="AMEM017766"/>
</dbReference>
<sequence length="244" mass="26355">MGNTSSPPAPPLREKSEYVLNSSDIDNSLPPPLADLFLEEGLTLPDLGETVVDTIAEIKPDNSESDLSGPPVQEEQEIAEVKRIEQELQQVSVGDICLGGGSRASGSSSADQNSNCEDTGEILDTETDSAGAANTTSSDAEGPEAEPVTDDLEDLLCDMMIQTSAHFQHTRQNTQGYGHGAMGSFRQTATGGAGYHHHHHHHHHHHQNGHSKQADPHRGCTKSCPPWSPFMFSAHHHRIFSVPY</sequence>
<organism evidence="2 3">
    <name type="scientific">Anopheles merus</name>
    <name type="common">Mosquito</name>
    <dbReference type="NCBI Taxonomy" id="30066"/>
    <lineage>
        <taxon>Eukaryota</taxon>
        <taxon>Metazoa</taxon>
        <taxon>Ecdysozoa</taxon>
        <taxon>Arthropoda</taxon>
        <taxon>Hexapoda</taxon>
        <taxon>Insecta</taxon>
        <taxon>Pterygota</taxon>
        <taxon>Neoptera</taxon>
        <taxon>Endopterygota</taxon>
        <taxon>Diptera</taxon>
        <taxon>Nematocera</taxon>
        <taxon>Culicoidea</taxon>
        <taxon>Culicidae</taxon>
        <taxon>Anophelinae</taxon>
        <taxon>Anopheles</taxon>
    </lineage>
</organism>
<evidence type="ECO:0000256" key="1">
    <source>
        <dbReference type="SAM" id="MobiDB-lite"/>
    </source>
</evidence>
<feature type="region of interest" description="Disordered" evidence="1">
    <location>
        <begin position="126"/>
        <end position="147"/>
    </location>
</feature>